<evidence type="ECO:0000256" key="1">
    <source>
        <dbReference type="ARBA" id="ARBA00001946"/>
    </source>
</evidence>
<feature type="transmembrane region" description="Helical" evidence="4">
    <location>
        <begin position="46"/>
        <end position="68"/>
    </location>
</feature>
<dbReference type="PANTHER" id="PTHR45138">
    <property type="entry name" value="REGULATORY COMPONENTS OF SENSORY TRANSDUCTION SYSTEM"/>
    <property type="match status" value="1"/>
</dbReference>
<dbReference type="PANTHER" id="PTHR45138:SF9">
    <property type="entry name" value="DIGUANYLATE CYCLASE DGCM-RELATED"/>
    <property type="match status" value="1"/>
</dbReference>
<evidence type="ECO:0000313" key="6">
    <source>
        <dbReference type="EMBL" id="PXF64609.1"/>
    </source>
</evidence>
<gene>
    <name evidence="6" type="ORF">DL796_05605</name>
</gene>
<feature type="domain" description="GGDEF" evidence="5">
    <location>
        <begin position="234"/>
        <end position="370"/>
    </location>
</feature>
<feature type="transmembrane region" description="Helical" evidence="4">
    <location>
        <begin position="80"/>
        <end position="97"/>
    </location>
</feature>
<dbReference type="FunFam" id="3.30.70.270:FF:000001">
    <property type="entry name" value="Diguanylate cyclase domain protein"/>
    <property type="match status" value="1"/>
</dbReference>
<dbReference type="Pfam" id="PF00990">
    <property type="entry name" value="GGDEF"/>
    <property type="match status" value="1"/>
</dbReference>
<accession>A0A318DEQ5</accession>
<feature type="transmembrane region" description="Helical" evidence="4">
    <location>
        <begin position="21"/>
        <end position="40"/>
    </location>
</feature>
<comment type="catalytic activity">
    <reaction evidence="3">
        <text>2 GTP = 3',3'-c-di-GMP + 2 diphosphate</text>
        <dbReference type="Rhea" id="RHEA:24898"/>
        <dbReference type="ChEBI" id="CHEBI:33019"/>
        <dbReference type="ChEBI" id="CHEBI:37565"/>
        <dbReference type="ChEBI" id="CHEBI:58805"/>
        <dbReference type="EC" id="2.7.7.65"/>
    </reaction>
</comment>
<dbReference type="SUPFAM" id="SSF55073">
    <property type="entry name" value="Nucleotide cyclase"/>
    <property type="match status" value="1"/>
</dbReference>
<comment type="cofactor">
    <cofactor evidence="1">
        <name>Mg(2+)</name>
        <dbReference type="ChEBI" id="CHEBI:18420"/>
    </cofactor>
</comment>
<keyword evidence="4" id="KW-1133">Transmembrane helix</keyword>
<evidence type="ECO:0000256" key="2">
    <source>
        <dbReference type="ARBA" id="ARBA00012528"/>
    </source>
</evidence>
<proteinExistence type="predicted"/>
<protein>
    <recommendedName>
        <fullName evidence="2">diguanylate cyclase</fullName>
        <ecNumber evidence="2">2.7.7.65</ecNumber>
    </recommendedName>
</protein>
<dbReference type="InterPro" id="IPR000160">
    <property type="entry name" value="GGDEF_dom"/>
</dbReference>
<dbReference type="CDD" id="cd01949">
    <property type="entry name" value="GGDEF"/>
    <property type="match status" value="1"/>
</dbReference>
<dbReference type="OrthoDB" id="5296913at2"/>
<feature type="transmembrane region" description="Helical" evidence="4">
    <location>
        <begin position="103"/>
        <end position="119"/>
    </location>
</feature>
<name>A0A318DEQ5_9GAMM</name>
<dbReference type="PROSITE" id="PS50887">
    <property type="entry name" value="GGDEF"/>
    <property type="match status" value="1"/>
</dbReference>
<evidence type="ECO:0000256" key="4">
    <source>
        <dbReference type="SAM" id="Phobius"/>
    </source>
</evidence>
<dbReference type="SMART" id="SM00267">
    <property type="entry name" value="GGDEF"/>
    <property type="match status" value="1"/>
</dbReference>
<evidence type="ECO:0000256" key="3">
    <source>
        <dbReference type="ARBA" id="ARBA00034247"/>
    </source>
</evidence>
<keyword evidence="4" id="KW-0812">Transmembrane</keyword>
<reference evidence="6 7" key="1">
    <citation type="submission" date="2018-05" db="EMBL/GenBank/DDBJ databases">
        <title>Kangiella spongicola genome sequence.</title>
        <authorList>
            <person name="Maclea K.S."/>
            <person name="Goen A.E."/>
            <person name="Kelley C."/>
            <person name="Underriner A."/>
            <person name="Silverwood T."/>
            <person name="Trachtenberg A.M."/>
        </authorList>
    </citation>
    <scope>NUCLEOTIDE SEQUENCE [LARGE SCALE GENOMIC DNA]</scope>
    <source>
        <strain evidence="6 7">ATCC BAA-2076</strain>
    </source>
</reference>
<dbReference type="InterPro" id="IPR043128">
    <property type="entry name" value="Rev_trsase/Diguanyl_cyclase"/>
</dbReference>
<keyword evidence="7" id="KW-1185">Reference proteome</keyword>
<dbReference type="EC" id="2.7.7.65" evidence="2"/>
<keyword evidence="4" id="KW-0472">Membrane</keyword>
<dbReference type="Proteomes" id="UP000247689">
    <property type="component" value="Unassembled WGS sequence"/>
</dbReference>
<comment type="caution">
    <text evidence="6">The sequence shown here is derived from an EMBL/GenBank/DDBJ whole genome shotgun (WGS) entry which is preliminary data.</text>
</comment>
<dbReference type="RefSeq" id="WP_110200657.1">
    <property type="nucleotide sequence ID" value="NZ_QICH01000001.1"/>
</dbReference>
<dbReference type="NCBIfam" id="TIGR00254">
    <property type="entry name" value="GGDEF"/>
    <property type="match status" value="1"/>
</dbReference>
<dbReference type="InterPro" id="IPR050469">
    <property type="entry name" value="Diguanylate_Cyclase"/>
</dbReference>
<organism evidence="6 7">
    <name type="scientific">Kangiella spongicola</name>
    <dbReference type="NCBI Taxonomy" id="796379"/>
    <lineage>
        <taxon>Bacteria</taxon>
        <taxon>Pseudomonadati</taxon>
        <taxon>Pseudomonadota</taxon>
        <taxon>Gammaproteobacteria</taxon>
        <taxon>Kangiellales</taxon>
        <taxon>Kangiellaceae</taxon>
        <taxon>Kangiella</taxon>
    </lineage>
</organism>
<dbReference type="AlphaFoldDB" id="A0A318DEQ5"/>
<dbReference type="EMBL" id="QICH01000001">
    <property type="protein sequence ID" value="PXF64609.1"/>
    <property type="molecule type" value="Genomic_DNA"/>
</dbReference>
<feature type="transmembrane region" description="Helical" evidence="4">
    <location>
        <begin position="161"/>
        <end position="186"/>
    </location>
</feature>
<dbReference type="InterPro" id="IPR029787">
    <property type="entry name" value="Nucleotide_cyclase"/>
</dbReference>
<sequence length="370" mass="41536">MQIIKDISISKRWENILTASIDKIIIFLTICAVPATLASISRIPMSGLMVSMFLHAIISVALIATTIYRKRLSINFKMNFILIVTSLVAIAGVYNWGLLGNGMLWSILSIIFITLFYGIKVGIYASIVFAIYVSIIGYLYVNGILETSVDPVSYLSSVSGWLTAILGSLIPLTSSVLIIGSLYLAAKQALLQLDRQRVEITILAEQDELTGIYNSRVFHSLLEQSIERAKRHNGWVYLVNIDLDNFKSINDNYGHHAGDEVLKFTAKQLLEVTRDEDTICRIGGDEFLMLIESPTKYSNQQLDIIINRIKSAINIPYIYEGTTIEISGSIGYAEYNAVETPNLKDKEDILKLADREMYKDKQRLRAQQMS</sequence>
<evidence type="ECO:0000259" key="5">
    <source>
        <dbReference type="PROSITE" id="PS50887"/>
    </source>
</evidence>
<feature type="transmembrane region" description="Helical" evidence="4">
    <location>
        <begin position="124"/>
        <end position="141"/>
    </location>
</feature>
<evidence type="ECO:0000313" key="7">
    <source>
        <dbReference type="Proteomes" id="UP000247689"/>
    </source>
</evidence>
<dbReference type="Gene3D" id="3.30.70.270">
    <property type="match status" value="1"/>
</dbReference>
<dbReference type="GO" id="GO:0052621">
    <property type="term" value="F:diguanylate cyclase activity"/>
    <property type="evidence" value="ECO:0007669"/>
    <property type="project" value="UniProtKB-EC"/>
</dbReference>